<evidence type="ECO:0000259" key="1">
    <source>
        <dbReference type="Pfam" id="PF01636"/>
    </source>
</evidence>
<dbReference type="InterPro" id="IPR011009">
    <property type="entry name" value="Kinase-like_dom_sf"/>
</dbReference>
<dbReference type="InterPro" id="IPR002575">
    <property type="entry name" value="Aminoglycoside_PTrfase"/>
</dbReference>
<dbReference type="Pfam" id="PF01636">
    <property type="entry name" value="APH"/>
    <property type="match status" value="1"/>
</dbReference>
<gene>
    <name evidence="2" type="ORF">J2S19_001410</name>
</gene>
<accession>A0ABT9ZD16</accession>
<feature type="domain" description="Aminoglycoside phosphotransferase" evidence="1">
    <location>
        <begin position="19"/>
        <end position="246"/>
    </location>
</feature>
<dbReference type="PANTHER" id="PTHR41283">
    <property type="entry name" value="AMINOGLYCOSIDE PHOSPHOTRANSFERASE"/>
    <property type="match status" value="1"/>
</dbReference>
<evidence type="ECO:0000313" key="3">
    <source>
        <dbReference type="Proteomes" id="UP001234495"/>
    </source>
</evidence>
<dbReference type="GO" id="GO:0016301">
    <property type="term" value="F:kinase activity"/>
    <property type="evidence" value="ECO:0007669"/>
    <property type="project" value="UniProtKB-KW"/>
</dbReference>
<keyword evidence="3" id="KW-1185">Reference proteome</keyword>
<keyword evidence="2" id="KW-0808">Transferase</keyword>
<dbReference type="Proteomes" id="UP001234495">
    <property type="component" value="Unassembled WGS sequence"/>
</dbReference>
<dbReference type="EMBL" id="JAUSUD010000004">
    <property type="protein sequence ID" value="MDQ0230158.1"/>
    <property type="molecule type" value="Genomic_DNA"/>
</dbReference>
<proteinExistence type="predicted"/>
<dbReference type="PANTHER" id="PTHR41283:SF1">
    <property type="entry name" value="AMINOGLYCOSIDE PHOSPHOTRANSFERASE DOMAIN-CONTAINING PROTEIN"/>
    <property type="match status" value="1"/>
</dbReference>
<evidence type="ECO:0000313" key="2">
    <source>
        <dbReference type="EMBL" id="MDQ0230158.1"/>
    </source>
</evidence>
<name>A0ABT9ZD16_9BACI</name>
<keyword evidence="2" id="KW-0418">Kinase</keyword>
<protein>
    <submittedName>
        <fullName evidence="2">Aminoglycoside phosphotransferase (APT) family kinase protein</fullName>
    </submittedName>
</protein>
<sequence>MIFNHLNEIPIIGGNCQEVIKINKGFSNDEKYLLHMQDSRKVLLRTFHLKEIEFKRTEYAILQNMQDYNIRCSQPLAFGEIDSGGYIVTSYIEGQDAEEEIPTYSTQEQYNIGIDAGKELRKMHQLPAPTHISSWYTRKVEKHKNYLNAYRTCGIKVKNDHKIMNFIDDNIELMRHRPNLFQHDDFHPGNIIVKDKKFAGVIDFNRYDWGDPIHEFLKIGIFSRNVSIPFSIGQIKGYFHESEPDEHFWTLYSLYLAMCVFSTVVWTLKAIPDKLDEMLDKLSIYLEDHDYFNSVKPKWYQHTMK</sequence>
<dbReference type="Gene3D" id="3.90.1200.10">
    <property type="match status" value="1"/>
</dbReference>
<dbReference type="SUPFAM" id="SSF56112">
    <property type="entry name" value="Protein kinase-like (PK-like)"/>
    <property type="match status" value="1"/>
</dbReference>
<reference evidence="2 3" key="1">
    <citation type="submission" date="2023-07" db="EMBL/GenBank/DDBJ databases">
        <title>Genomic Encyclopedia of Type Strains, Phase IV (KMG-IV): sequencing the most valuable type-strain genomes for metagenomic binning, comparative biology and taxonomic classification.</title>
        <authorList>
            <person name="Goeker M."/>
        </authorList>
    </citation>
    <scope>NUCLEOTIDE SEQUENCE [LARGE SCALE GENOMIC DNA]</scope>
    <source>
        <strain evidence="2 3">DSM 29005</strain>
    </source>
</reference>
<comment type="caution">
    <text evidence="2">The sequence shown here is derived from an EMBL/GenBank/DDBJ whole genome shotgun (WGS) entry which is preliminary data.</text>
</comment>
<organism evidence="2 3">
    <name type="scientific">Metabacillus malikii</name>
    <dbReference type="NCBI Taxonomy" id="1504265"/>
    <lineage>
        <taxon>Bacteria</taxon>
        <taxon>Bacillati</taxon>
        <taxon>Bacillota</taxon>
        <taxon>Bacilli</taxon>
        <taxon>Bacillales</taxon>
        <taxon>Bacillaceae</taxon>
        <taxon>Metabacillus</taxon>
    </lineage>
</organism>